<feature type="region of interest" description="Disordered" evidence="2">
    <location>
        <begin position="2154"/>
        <end position="2185"/>
    </location>
</feature>
<feature type="region of interest" description="Disordered" evidence="2">
    <location>
        <begin position="2027"/>
        <end position="2050"/>
    </location>
</feature>
<feature type="compositionally biased region" description="Low complexity" evidence="2">
    <location>
        <begin position="3324"/>
        <end position="3335"/>
    </location>
</feature>
<dbReference type="SMART" id="SM00355">
    <property type="entry name" value="ZnF_C2H2"/>
    <property type="match status" value="5"/>
</dbReference>
<feature type="compositionally biased region" description="Polar residues" evidence="2">
    <location>
        <begin position="1361"/>
        <end position="1370"/>
    </location>
</feature>
<feature type="compositionally biased region" description="Basic and acidic residues" evidence="2">
    <location>
        <begin position="128"/>
        <end position="158"/>
    </location>
</feature>
<dbReference type="InterPro" id="IPR013087">
    <property type="entry name" value="Znf_C2H2_type"/>
</dbReference>
<feature type="compositionally biased region" description="Basic and acidic residues" evidence="2">
    <location>
        <begin position="902"/>
        <end position="916"/>
    </location>
</feature>
<feature type="compositionally biased region" description="Polar residues" evidence="2">
    <location>
        <begin position="3272"/>
        <end position="3284"/>
    </location>
</feature>
<feature type="compositionally biased region" description="Basic and acidic residues" evidence="2">
    <location>
        <begin position="399"/>
        <end position="421"/>
    </location>
</feature>
<feature type="domain" description="C2H2-type" evidence="3">
    <location>
        <begin position="2710"/>
        <end position="2737"/>
    </location>
</feature>
<feature type="compositionally biased region" description="Basic residues" evidence="2">
    <location>
        <begin position="3285"/>
        <end position="3294"/>
    </location>
</feature>
<keyword evidence="1" id="KW-0479">Metal-binding</keyword>
<keyword evidence="1" id="KW-0862">Zinc</keyword>
<feature type="compositionally biased region" description="Basic and acidic residues" evidence="2">
    <location>
        <begin position="277"/>
        <end position="296"/>
    </location>
</feature>
<feature type="region of interest" description="Disordered" evidence="2">
    <location>
        <begin position="760"/>
        <end position="790"/>
    </location>
</feature>
<feature type="region of interest" description="Disordered" evidence="2">
    <location>
        <begin position="804"/>
        <end position="830"/>
    </location>
</feature>
<feature type="region of interest" description="Disordered" evidence="2">
    <location>
        <begin position="878"/>
        <end position="916"/>
    </location>
</feature>
<feature type="compositionally biased region" description="Basic and acidic residues" evidence="2">
    <location>
        <begin position="76"/>
        <end position="88"/>
    </location>
</feature>
<feature type="non-terminal residue" evidence="4">
    <location>
        <position position="3378"/>
    </location>
</feature>
<accession>A0ABD3VP54</accession>
<evidence type="ECO:0000313" key="5">
    <source>
        <dbReference type="Proteomes" id="UP001634394"/>
    </source>
</evidence>
<proteinExistence type="predicted"/>
<gene>
    <name evidence="4" type="ORF">ACJMK2_005132</name>
</gene>
<feature type="domain" description="C2H2-type" evidence="3">
    <location>
        <begin position="2587"/>
        <end position="2615"/>
    </location>
</feature>
<evidence type="ECO:0000256" key="2">
    <source>
        <dbReference type="SAM" id="MobiDB-lite"/>
    </source>
</evidence>
<feature type="compositionally biased region" description="Basic and acidic residues" evidence="2">
    <location>
        <begin position="312"/>
        <end position="331"/>
    </location>
</feature>
<name>A0ABD3VP54_SINWO</name>
<protein>
    <recommendedName>
        <fullName evidence="3">C2H2-type domain-containing protein</fullName>
    </recommendedName>
</protein>
<feature type="region of interest" description="Disordered" evidence="2">
    <location>
        <begin position="76"/>
        <end position="434"/>
    </location>
</feature>
<reference evidence="4 5" key="1">
    <citation type="submission" date="2024-11" db="EMBL/GenBank/DDBJ databases">
        <title>Chromosome-level genome assembly of the freshwater bivalve Anodonta woodiana.</title>
        <authorList>
            <person name="Chen X."/>
        </authorList>
    </citation>
    <scope>NUCLEOTIDE SEQUENCE [LARGE SCALE GENOMIC DNA]</scope>
    <source>
        <strain evidence="4">MN2024</strain>
        <tissue evidence="4">Gills</tissue>
    </source>
</reference>
<dbReference type="GO" id="GO:0008270">
    <property type="term" value="F:zinc ion binding"/>
    <property type="evidence" value="ECO:0007669"/>
    <property type="project" value="UniProtKB-KW"/>
</dbReference>
<dbReference type="InterPro" id="IPR036236">
    <property type="entry name" value="Znf_C2H2_sf"/>
</dbReference>
<feature type="domain" description="C2H2-type" evidence="3">
    <location>
        <begin position="2551"/>
        <end position="2579"/>
    </location>
</feature>
<feature type="compositionally biased region" description="Polar residues" evidence="2">
    <location>
        <begin position="297"/>
        <end position="310"/>
    </location>
</feature>
<feature type="compositionally biased region" description="Polar residues" evidence="2">
    <location>
        <begin position="358"/>
        <end position="371"/>
    </location>
</feature>
<feature type="region of interest" description="Disordered" evidence="2">
    <location>
        <begin position="1647"/>
        <end position="1668"/>
    </location>
</feature>
<feature type="compositionally biased region" description="Basic and acidic residues" evidence="2">
    <location>
        <begin position="3314"/>
        <end position="3323"/>
    </location>
</feature>
<dbReference type="PROSITE" id="PS00028">
    <property type="entry name" value="ZINC_FINGER_C2H2_1"/>
    <property type="match status" value="5"/>
</dbReference>
<feature type="domain" description="C2H2-type" evidence="3">
    <location>
        <begin position="548"/>
        <end position="578"/>
    </location>
</feature>
<feature type="region of interest" description="Disordered" evidence="2">
    <location>
        <begin position="1196"/>
        <end position="1273"/>
    </location>
</feature>
<feature type="compositionally biased region" description="Basic and acidic residues" evidence="2">
    <location>
        <begin position="1213"/>
        <end position="1233"/>
    </location>
</feature>
<keyword evidence="5" id="KW-1185">Reference proteome</keyword>
<dbReference type="EMBL" id="JBJQND010000010">
    <property type="protein sequence ID" value="KAL3863375.1"/>
    <property type="molecule type" value="Genomic_DNA"/>
</dbReference>
<feature type="region of interest" description="Disordered" evidence="2">
    <location>
        <begin position="3272"/>
        <end position="3346"/>
    </location>
</feature>
<feature type="compositionally biased region" description="Polar residues" evidence="2">
    <location>
        <begin position="2172"/>
        <end position="2185"/>
    </location>
</feature>
<feature type="compositionally biased region" description="Basic and acidic residues" evidence="2">
    <location>
        <begin position="373"/>
        <end position="392"/>
    </location>
</feature>
<keyword evidence="1" id="KW-0863">Zinc-finger</keyword>
<sequence length="3378" mass="378864">MKEKRWSLQEKRCSHKKFVPKEIEAGGYFTDTELNYTIKKSAAYVCSRQESPSPVKTGKRSKSCDWISRNKTDLVNHETSLKESTSREKGKKVQKGFVRTEDGEGKSAAVVYSRQQSPSPSKARKKLKSSDRTSRKDKSDIRNQETSLKESPSHDTIRKGQRAHIYMENMERGKSTADVCSRQKSPSPDKTGKRSKSCDRISRKKDKPDLMIQETSTKERTKNAKDKGHGEERGKSTANVCSRQKSPSPDKTGKRSKSCDRISRKKDKPDLMIQETSTKERTKNAKDKGHGEERGKSTANVCSRQKSPSPDKTGKRSKSCDRISRKKDKPDLMIQETSTKERTKNAKDKGHGEERGKSTANVCSRQKSPSPDKTGKRSKSCDRISRKKDKPDLMIQETSTKERTKNAKDKGHGEAEKDKSMGKVGKRSKSCDKVSLQKDESNFMNQENSAKDSLTYAKGKDVGKRLVGKVYGNEALPVKERHKCNHCDKTFIYLQSLRKHIFGKHQPYLEQLFGGKLFTSDGNKPETGEVDCHVFAKELGLLNNKPLHKCTFPNCGKTFFSTGGLWKHNRSCHSESASYKCKLCSKRYLSSYVLKMHEVSDHGLPMKSLATETNLNNRADGTSNLQSLQKKTVRFLIPSYHSRIKADYIKKKIHLRGILKYPKRAKYTSETAAKHLFQEVSFIPSQHQPVMPLVTNEENIVVSGESDSSCDSSDVLSPFQALLSDKQPFLSSKHSSQKHSEIRKDNVVCCHSHKSGSKFPFRSAEKSDNTCGSHVIQSMPGESHGRIPQTCEVPNFHSDQTFAKKDTKQSAVGFHDSSNDSETDSSGTPQDSVAVKCSEEECCQKVGCTSDQYSCRKSLAGLQEELSFIRELKSKKNNGIYSSKSGTENRKKRASNKVFKVSSDESRYNSQTDDRVNDAETRSKCWTADSTKNMTGKVLKTLSKKLSHNLTSKTDSRVKSAKDKLDSWTVNENKCSNVLNSSLNESSHNLSVVHNTAAVEDLANNAVISDKSRNIKSKTGKKNNPVSNEVKCKRSLKSKEDCGVSAASVANFRKNNMPIVHSLEDIKSGRVKIPKEYSCKFLPIVILNKLNLKNYGPGHILHIDDGNGAECAGVLTKEEDNGLQQSLRCNGSALDQDEDRNSSDSLDLAQSLESVATRPLIEGSDDDKIDRVSEMNKDILPSSDETLNNCVAFTNQSVKKRGRQPRRNVALANEHETQHRDEQNKKKKDECHNSKTRKGSELPCSKAIAFLPEVKNRKDTDSNKKEKDSRETSILMKKSEELKWKSQDIVTEMASVDVGSTKQTKFESSGEKRLSDCILITNTSEKKKRGRKPQRSVVLASGQMKHDVDEKNKKRDDCHNSKTSRGSKSPCSKILSLGPEVKYRNITDKTNIDSKETSFFKTSGDNNLESQKMVTEFSFQTGTAELTSFESSFDISQTSQSNSIVCDQIESSQGKEAERNTSISDANETLKTPYRKAMKKDPKIKAGKLSLRVVVTRSNDEPTEKVKTVKKNIKTGTVTNKSQNNSLKEKPFDENLIIEEKQNATKLNKVSYKQKMNSKDLKSVTGKRDCVKSKLSEVTDDDGKTKVGNRTRSRSIQRIRSKFLTSECFENDSSDEEVLLNFKNNIDTNDSSADTLNSITFFEGSDGKKSDENSTVGQNYMGSKVASDSKVKKKMNATIESNNSLGSATSFEEEKDTSLRGKKRKAKENFQTKALVGVVKPDLEKNWDFAAKTPDFRKELDLTEMELAVFTSAKSHRIEPHQPNNINNEIKVKVNAPKKSLKDALKMNKKCSKDVRCTKESCKGMRSLKDLLKTKRTKITKSTKQAKPKLKTSLEASGSLGTRKRLRQKTNLNRSKLKKSMSKVLYLDKTLHVSHSLDTEDLAAKDGNSETVGKIDNMKLDNIDRNPQNERNSEQSRKLYEQIANLSFISKKDSVNCTISESTKNKEHKCLGGKNGDEVPKNHMTKRTGMCNENLEKQKKPQITKLLIDETPPDDGDMICVDNTVWNDETYGLPLSSSFRIFVPNTSNPESKKEMSPVSSEEPVPDVSQENESSVTFEKHLEKVQPFHPEDLDSLVKIKDPTEVAVNDSIQQSKSFEYEEEVDMETELDLTVLQQTTPDKHTALDGFTSSDLLELICLSDYQLELLNQISSKAEQEMKEEDDGNGSKEGISSIKTDTNLKSNSPENMNLEEADVCSPAGIVCQSYVYKNPNNLTIQNSQTKAPENEQNTEMMSDKSVTLKLLNKSNLETPSNTCQSSETNEDLPTDLDASCSSLTNFEAVLAMDEDLQMQKNKSQIEHIAQPKGESVDTVTTTSIPQEGTAKNEEVSYKVVACLGRYSEKLTHPEDNHQRFRSTSDIKSDSDLATKRSIQKVQKKLKIHNVQQMKEYTDKGQESSQNIKSKHLLLSELLSRAPLVPFKPTAQPLHPLIKSQLYPDTSVGSLRTAHSLNSASSNKVANLDRTVTKCAPCSSPLKAPVLDTQGLGNQSAGLLGTTVFKNSEHIATAVLTDKSVEYLNLFPSSSTPTVKSYDNVVTGSTATDIEVEIVDPSSQHRCELCGNGYESVALLAKHLKMEHNRNVNQVKNAKPYACQFCNKGFTTKRTMFSHMEKFHSDKWTQPQKKDRRAQSRYVCKCGLEYQDKKFHKKHILQCALSSGCADIENPDQETAEAASFMQTHAFRDSCMEQEFHEQASTFVQKCSEIETDFNTVSDDICQQCGSKFLNLKELLNHQRLCGQKEPSTVSSIFESPMKKSFKMSCKNYKGKTEVQAVTNTLPLTEVGISSIMAIDQDGVEAMPTEFEVKDHIDTMKQKVTDSFVQDTSVRESKENYVLSKKMETLVDVYESFVLLYKIPLSNIFCWKSYKFRRCGSKKIQCWKMCNRKVSSGGSIEPCVSQLGSRELKKTAQAYYREEQVTDFEKAISRPMEKVVKVKKAKKRDRQSSNDSIQSDPVVENKLHAIHTRLVEPIPVFKSKLASSIVKKNMIKKKSMEDPLFQLHSKHQTMPPLELPTKKNDAHNSFKFKCFKKTGAAASLNSNEDMFYRSPLDRTIGNNMEKTWSACFGTWGQARQTDSRKDRLLKDLEDTGISLTNSHTSPKAYKAVNPGDLMKSQQEHDALGRTCLTGLLNRSMDSVFQSTLTSSSLDHRLKFSRVPFMASFRSCSFKVSNPLEADLFDVSSISKDSSLLDDKDTSQDSAIVPSPLAERGRCLSTSTMKDGFIFERSKLPASFSQSVNYESSTKPRPAGSFFDLIKQSSRETSNKIVLFSEALNQENKSLKLASTNEANSGANRKRSWKKRPSCLVSGEESDKKRRRLTRFNMDEDSHDSMETTSLTSESESSGRIQISDEKQTEKISVELKPAQQDCGEIQVCRNTVLRDRLKSQ</sequence>
<evidence type="ECO:0000313" key="4">
    <source>
        <dbReference type="EMBL" id="KAL3863375.1"/>
    </source>
</evidence>
<dbReference type="Proteomes" id="UP001634394">
    <property type="component" value="Unassembled WGS sequence"/>
</dbReference>
<dbReference type="PROSITE" id="PS50157">
    <property type="entry name" value="ZINC_FINGER_C2H2_2"/>
    <property type="match status" value="5"/>
</dbReference>
<feature type="compositionally biased region" description="Basic and acidic residues" evidence="2">
    <location>
        <begin position="251"/>
        <end position="270"/>
    </location>
</feature>
<feature type="compositionally biased region" description="Basic and acidic residues" evidence="2">
    <location>
        <begin position="1344"/>
        <end position="1360"/>
    </location>
</feature>
<feature type="domain" description="C2H2-type" evidence="3">
    <location>
        <begin position="482"/>
        <end position="505"/>
    </location>
</feature>
<feature type="compositionally biased region" description="Basic and acidic residues" evidence="2">
    <location>
        <begin position="216"/>
        <end position="235"/>
    </location>
</feature>
<feature type="compositionally biased region" description="Basic and acidic residues" evidence="2">
    <location>
        <begin position="338"/>
        <end position="357"/>
    </location>
</feature>
<evidence type="ECO:0000256" key="1">
    <source>
        <dbReference type="PROSITE-ProRule" id="PRU00042"/>
    </source>
</evidence>
<feature type="region of interest" description="Disordered" evidence="2">
    <location>
        <begin position="1449"/>
        <end position="1472"/>
    </location>
</feature>
<feature type="compositionally biased region" description="Polar residues" evidence="2">
    <location>
        <begin position="1460"/>
        <end position="1470"/>
    </location>
</feature>
<dbReference type="SUPFAM" id="SSF57667">
    <property type="entry name" value="beta-beta-alpha zinc fingers"/>
    <property type="match status" value="2"/>
</dbReference>
<feature type="region of interest" description="Disordered" evidence="2">
    <location>
        <begin position="1324"/>
        <end position="1374"/>
    </location>
</feature>
<evidence type="ECO:0000259" key="3">
    <source>
        <dbReference type="PROSITE" id="PS50157"/>
    </source>
</evidence>
<feature type="compositionally biased region" description="Basic and acidic residues" evidence="2">
    <location>
        <begin position="1254"/>
        <end position="1273"/>
    </location>
</feature>
<organism evidence="4 5">
    <name type="scientific">Sinanodonta woodiana</name>
    <name type="common">Chinese pond mussel</name>
    <name type="synonym">Anodonta woodiana</name>
    <dbReference type="NCBI Taxonomy" id="1069815"/>
    <lineage>
        <taxon>Eukaryota</taxon>
        <taxon>Metazoa</taxon>
        <taxon>Spiralia</taxon>
        <taxon>Lophotrochozoa</taxon>
        <taxon>Mollusca</taxon>
        <taxon>Bivalvia</taxon>
        <taxon>Autobranchia</taxon>
        <taxon>Heteroconchia</taxon>
        <taxon>Palaeoheterodonta</taxon>
        <taxon>Unionida</taxon>
        <taxon>Unionoidea</taxon>
        <taxon>Unionidae</taxon>
        <taxon>Unioninae</taxon>
        <taxon>Sinanodonta</taxon>
    </lineage>
</organism>
<feature type="compositionally biased region" description="Basic and acidic residues" evidence="2">
    <location>
        <begin position="190"/>
        <end position="209"/>
    </location>
</feature>
<dbReference type="Gene3D" id="3.30.160.60">
    <property type="entry name" value="Classic Zinc Finger"/>
    <property type="match status" value="2"/>
</dbReference>
<comment type="caution">
    <text evidence="4">The sequence shown here is derived from an EMBL/GenBank/DDBJ whole genome shotgun (WGS) entry which is preliminary data.</text>
</comment>
<feature type="compositionally biased region" description="Polar residues" evidence="2">
    <location>
        <begin position="236"/>
        <end position="249"/>
    </location>
</feature>